<keyword evidence="3" id="KW-1185">Reference proteome</keyword>
<reference evidence="2 3" key="1">
    <citation type="journal article" date="2024" name="G3 (Bethesda)">
        <title>Genome assembly of Hibiscus sabdariffa L. provides insights into metabolisms of medicinal natural products.</title>
        <authorList>
            <person name="Kim T."/>
        </authorList>
    </citation>
    <scope>NUCLEOTIDE SEQUENCE [LARGE SCALE GENOMIC DNA]</scope>
    <source>
        <strain evidence="2">TK-2024</strain>
        <tissue evidence="2">Old leaves</tissue>
    </source>
</reference>
<organism evidence="2 3">
    <name type="scientific">Hibiscus sabdariffa</name>
    <name type="common">roselle</name>
    <dbReference type="NCBI Taxonomy" id="183260"/>
    <lineage>
        <taxon>Eukaryota</taxon>
        <taxon>Viridiplantae</taxon>
        <taxon>Streptophyta</taxon>
        <taxon>Embryophyta</taxon>
        <taxon>Tracheophyta</taxon>
        <taxon>Spermatophyta</taxon>
        <taxon>Magnoliopsida</taxon>
        <taxon>eudicotyledons</taxon>
        <taxon>Gunneridae</taxon>
        <taxon>Pentapetalae</taxon>
        <taxon>rosids</taxon>
        <taxon>malvids</taxon>
        <taxon>Malvales</taxon>
        <taxon>Malvaceae</taxon>
        <taxon>Malvoideae</taxon>
        <taxon>Hibiscus</taxon>
    </lineage>
</organism>
<gene>
    <name evidence="2" type="ORF">V6N11_018237</name>
</gene>
<sequence>MWVTGSMVLLSFSNMALIGSLLSSNEVWSTWFGCLEEWSASVLHESRRAWISISSLLIHLWSKVSFCKIVGLRGSYLRVGAATEEPSSFMWAQVLIETTVRGQIDEVVGISSHNRFFIVVQEADLVWVLAVEQHEVEDGSKLGDKSQDTSVASSGSHSVWGTRWGVVTVLAQESAMGSRLQWAYFRWRLCSSKVPGLALGDNCVTSSLAAVLGGDGAALALIIGYVSGGFRKVTSVNTLVEALGSMAQRHVIVAARSMRGRRHPAKGNCLVETGVDVVNASLMDSGI</sequence>
<feature type="chain" id="PRO_5046816025" evidence="1">
    <location>
        <begin position="24"/>
        <end position="287"/>
    </location>
</feature>
<evidence type="ECO:0000313" key="2">
    <source>
        <dbReference type="EMBL" id="KAK9033200.1"/>
    </source>
</evidence>
<dbReference type="EMBL" id="JBBPBN010000008">
    <property type="protein sequence ID" value="KAK9033200.1"/>
    <property type="molecule type" value="Genomic_DNA"/>
</dbReference>
<accession>A0ABR2T7B5</accession>
<keyword evidence="1" id="KW-0732">Signal</keyword>
<feature type="signal peptide" evidence="1">
    <location>
        <begin position="1"/>
        <end position="23"/>
    </location>
</feature>
<evidence type="ECO:0000256" key="1">
    <source>
        <dbReference type="SAM" id="SignalP"/>
    </source>
</evidence>
<evidence type="ECO:0000313" key="3">
    <source>
        <dbReference type="Proteomes" id="UP001396334"/>
    </source>
</evidence>
<dbReference type="Proteomes" id="UP001396334">
    <property type="component" value="Unassembled WGS sequence"/>
</dbReference>
<name>A0ABR2T7B5_9ROSI</name>
<protein>
    <submittedName>
        <fullName evidence="2">Uncharacterized protein</fullName>
    </submittedName>
</protein>
<comment type="caution">
    <text evidence="2">The sequence shown here is derived from an EMBL/GenBank/DDBJ whole genome shotgun (WGS) entry which is preliminary data.</text>
</comment>
<proteinExistence type="predicted"/>